<evidence type="ECO:0000313" key="2">
    <source>
        <dbReference type="Proteomes" id="UP000769157"/>
    </source>
</evidence>
<gene>
    <name evidence="1" type="ORF">OGAPHI_002601</name>
</gene>
<reference evidence="1" key="2">
    <citation type="submission" date="2021-01" db="EMBL/GenBank/DDBJ databases">
        <authorList>
            <person name="Schikora-Tamarit M.A."/>
        </authorList>
    </citation>
    <scope>NUCLEOTIDE SEQUENCE</scope>
    <source>
        <strain evidence="1">CBS6075</strain>
    </source>
</reference>
<protein>
    <submittedName>
        <fullName evidence="1">Uncharacterized protein</fullName>
    </submittedName>
</protein>
<organism evidence="1 2">
    <name type="scientific">Ogataea philodendri</name>
    <dbReference type="NCBI Taxonomy" id="1378263"/>
    <lineage>
        <taxon>Eukaryota</taxon>
        <taxon>Fungi</taxon>
        <taxon>Dikarya</taxon>
        <taxon>Ascomycota</taxon>
        <taxon>Saccharomycotina</taxon>
        <taxon>Pichiomycetes</taxon>
        <taxon>Pichiales</taxon>
        <taxon>Pichiaceae</taxon>
        <taxon>Ogataea</taxon>
    </lineage>
</organism>
<keyword evidence="2" id="KW-1185">Reference proteome</keyword>
<dbReference type="Proteomes" id="UP000769157">
    <property type="component" value="Unassembled WGS sequence"/>
</dbReference>
<dbReference type="EMBL" id="JAEUBE010000158">
    <property type="protein sequence ID" value="KAH3668846.1"/>
    <property type="molecule type" value="Genomic_DNA"/>
</dbReference>
<reference evidence="1" key="1">
    <citation type="journal article" date="2021" name="Open Biol.">
        <title>Shared evolutionary footprints suggest mitochondrial oxidative damage underlies multiple complex I losses in fungi.</title>
        <authorList>
            <person name="Schikora-Tamarit M.A."/>
            <person name="Marcet-Houben M."/>
            <person name="Nosek J."/>
            <person name="Gabaldon T."/>
        </authorList>
    </citation>
    <scope>NUCLEOTIDE SEQUENCE</scope>
    <source>
        <strain evidence="1">CBS6075</strain>
    </source>
</reference>
<accession>A0A9P8PBR1</accession>
<name>A0A9P8PBR1_9ASCO</name>
<evidence type="ECO:0000313" key="1">
    <source>
        <dbReference type="EMBL" id="KAH3668846.1"/>
    </source>
</evidence>
<dbReference type="AlphaFoldDB" id="A0A9P8PBR1"/>
<sequence length="210" mass="23353">MNATTLSSNRLKHFRKSAHEPAPQYSITIHMVTSLMYVSWQLVIYGDLNPLRNLISWIKTGMSSSDFSKSMILTATTWDVLTNSPLYTSPKLPRPIHSPRRTKFIGSWSSESGMFVLLFIFFSRLNLCSFTAGFVVPVVKEDAVGTETLTGDDLEADPLSLSILACQYARASSESPRTFWVLSPHLVPFNIKNSARSNTLMVLSLPSSNG</sequence>
<dbReference type="GeneID" id="70234568"/>
<proteinExistence type="predicted"/>
<dbReference type="RefSeq" id="XP_046063260.1">
    <property type="nucleotide sequence ID" value="XM_046203489.1"/>
</dbReference>
<comment type="caution">
    <text evidence="1">The sequence shown here is derived from an EMBL/GenBank/DDBJ whole genome shotgun (WGS) entry which is preliminary data.</text>
</comment>